<reference evidence="1 2" key="1">
    <citation type="submission" date="2020-01" db="EMBL/GenBank/DDBJ databases">
        <title>Complete genome sequence of a human oral phylogroup 1 Treponema sp. strain ATCC 700766, originally isolated from periodontitis dental plaque.</title>
        <authorList>
            <person name="Chan Y."/>
            <person name="Huo Y.-B."/>
            <person name="Yu X.-L."/>
            <person name="Zeng H."/>
            <person name="Leung W.-K."/>
            <person name="Watt R.M."/>
        </authorList>
    </citation>
    <scope>NUCLEOTIDE SEQUENCE [LARGE SCALE GENOMIC DNA]</scope>
    <source>
        <strain evidence="1 2">OMZ 804</strain>
    </source>
</reference>
<name>A0A6P1XY06_9SPIR</name>
<accession>A0A6P1XY06</accession>
<protein>
    <submittedName>
        <fullName evidence="1">Uncharacterized protein</fullName>
    </submittedName>
</protein>
<dbReference type="KEGG" id="trz:GWP43_01135"/>
<dbReference type="EMBL" id="CP048020">
    <property type="protein sequence ID" value="QHX42281.1"/>
    <property type="molecule type" value="Genomic_DNA"/>
</dbReference>
<dbReference type="Proteomes" id="UP000464374">
    <property type="component" value="Chromosome"/>
</dbReference>
<dbReference type="RefSeq" id="WP_162662090.1">
    <property type="nucleotide sequence ID" value="NZ_CP048020.1"/>
</dbReference>
<organism evidence="1 2">
    <name type="scientific">Treponema vincentii</name>
    <dbReference type="NCBI Taxonomy" id="69710"/>
    <lineage>
        <taxon>Bacteria</taxon>
        <taxon>Pseudomonadati</taxon>
        <taxon>Spirochaetota</taxon>
        <taxon>Spirochaetia</taxon>
        <taxon>Spirochaetales</taxon>
        <taxon>Treponemataceae</taxon>
        <taxon>Treponema</taxon>
    </lineage>
</organism>
<evidence type="ECO:0000313" key="1">
    <source>
        <dbReference type="EMBL" id="QHX42281.1"/>
    </source>
</evidence>
<dbReference type="AlphaFoldDB" id="A0A6P1XY06"/>
<evidence type="ECO:0000313" key="2">
    <source>
        <dbReference type="Proteomes" id="UP000464374"/>
    </source>
</evidence>
<sequence length="98" mass="10817">MKGHAIEKTGTVLGALGLIDTVAKNLSNGYLGDVTLNLKKTGRNITSWNITLTTINPLTSKTTGRQVLSRKDALKYLNENKEILKNDPAYKELWGLFN</sequence>
<gene>
    <name evidence="1" type="ORF">GWP43_01135</name>
</gene>
<proteinExistence type="predicted"/>